<evidence type="ECO:0000313" key="3">
    <source>
        <dbReference type="Proteomes" id="UP000238196"/>
    </source>
</evidence>
<dbReference type="Proteomes" id="UP000238196">
    <property type="component" value="Unassembled WGS sequence"/>
</dbReference>
<accession>A0A2S5KJ61</accession>
<comment type="caution">
    <text evidence="2">The sequence shown here is derived from an EMBL/GenBank/DDBJ whole genome shotgun (WGS) entry which is preliminary data.</text>
</comment>
<gene>
    <name evidence="2" type="ORF">C4K68_22915</name>
</gene>
<sequence>MYREVILNFYRSKGVWISTAILSLLLLVASCYGFKMMASVYKTDMGNGVVIYADDYVKTGHWIFHCGRSRLISRKPLPVPVMALEQAKKLNIGNMYALSDADEKLARQAIQSITTASGWYKSLRYRYSVLGENSELNSHVFDLLAKYEGRMWALRVWQEIGYDGESSFDITAEPYDPATYVDYAKAKEEAASSCSVPQ</sequence>
<evidence type="ECO:0000256" key="1">
    <source>
        <dbReference type="SAM" id="Phobius"/>
    </source>
</evidence>
<proteinExistence type="predicted"/>
<dbReference type="EMBL" id="PRLP01000122">
    <property type="protein sequence ID" value="PPC74851.1"/>
    <property type="molecule type" value="Genomic_DNA"/>
</dbReference>
<evidence type="ECO:0008006" key="4">
    <source>
        <dbReference type="Google" id="ProtNLM"/>
    </source>
</evidence>
<dbReference type="AlphaFoldDB" id="A0A2S5KJ61"/>
<keyword evidence="1" id="KW-0472">Membrane</keyword>
<evidence type="ECO:0000313" key="2">
    <source>
        <dbReference type="EMBL" id="PPC74851.1"/>
    </source>
</evidence>
<reference evidence="2 3" key="1">
    <citation type="submission" date="2018-02" db="EMBL/GenBank/DDBJ databases">
        <title>novel marine gammaproteobacteria from coastal saline agro ecosystem.</title>
        <authorList>
            <person name="Krishnan R."/>
            <person name="Ramesh Kumar N."/>
        </authorList>
    </citation>
    <scope>NUCLEOTIDE SEQUENCE [LARGE SCALE GENOMIC DNA]</scope>
    <source>
        <strain evidence="2 3">228</strain>
    </source>
</reference>
<keyword evidence="1" id="KW-1133">Transmembrane helix</keyword>
<feature type="transmembrane region" description="Helical" evidence="1">
    <location>
        <begin position="15"/>
        <end position="34"/>
    </location>
</feature>
<name>A0A2S5KJ61_9PROT</name>
<dbReference type="PROSITE" id="PS51257">
    <property type="entry name" value="PROKAR_LIPOPROTEIN"/>
    <property type="match status" value="1"/>
</dbReference>
<protein>
    <recommendedName>
        <fullName evidence="4">Lipoprotein</fullName>
    </recommendedName>
</protein>
<organism evidence="2 3">
    <name type="scientific">Proteobacteria bacterium 228</name>
    <dbReference type="NCBI Taxonomy" id="2083153"/>
    <lineage>
        <taxon>Bacteria</taxon>
        <taxon>Pseudomonadati</taxon>
        <taxon>Pseudomonadota</taxon>
    </lineage>
</organism>
<keyword evidence="1" id="KW-0812">Transmembrane</keyword>